<comment type="caution">
    <text evidence="6">The sequence shown here is derived from an EMBL/GenBank/DDBJ whole genome shotgun (WGS) entry which is preliminary data.</text>
</comment>
<dbReference type="InterPro" id="IPR001762">
    <property type="entry name" value="Disintegrin_dom"/>
</dbReference>
<proteinExistence type="predicted"/>
<dbReference type="InterPro" id="IPR001590">
    <property type="entry name" value="Peptidase_M12B"/>
</dbReference>
<dbReference type="PROSITE" id="PS50215">
    <property type="entry name" value="ADAM_MEPRO"/>
    <property type="match status" value="1"/>
</dbReference>
<dbReference type="Gene3D" id="3.40.390.10">
    <property type="entry name" value="Collagenase (Catalytic Domain)"/>
    <property type="match status" value="1"/>
</dbReference>
<dbReference type="SMART" id="SM00050">
    <property type="entry name" value="DISIN"/>
    <property type="match status" value="1"/>
</dbReference>
<dbReference type="SUPFAM" id="SSF57552">
    <property type="entry name" value="Blood coagulation inhibitor (disintegrin)"/>
    <property type="match status" value="1"/>
</dbReference>
<dbReference type="PANTHER" id="PTHR45702:SF2">
    <property type="entry name" value="KUZBANIAN, ISOFORM A"/>
    <property type="match status" value="1"/>
</dbReference>
<evidence type="ECO:0000259" key="4">
    <source>
        <dbReference type="PROSITE" id="PS50214"/>
    </source>
</evidence>
<dbReference type="GO" id="GO:0007219">
    <property type="term" value="P:Notch signaling pathway"/>
    <property type="evidence" value="ECO:0007669"/>
    <property type="project" value="TreeGrafter"/>
</dbReference>
<dbReference type="GO" id="GO:0004222">
    <property type="term" value="F:metalloendopeptidase activity"/>
    <property type="evidence" value="ECO:0007669"/>
    <property type="project" value="InterPro"/>
</dbReference>
<gene>
    <name evidence="6" type="ORF">SNE40_009035</name>
</gene>
<feature type="chain" id="PRO_5042883386" description="Disintegrin and metalloproteinase domain-containing protein 10" evidence="3">
    <location>
        <begin position="27"/>
        <end position="843"/>
    </location>
</feature>
<evidence type="ECO:0000313" key="7">
    <source>
        <dbReference type="Proteomes" id="UP001347796"/>
    </source>
</evidence>
<dbReference type="Pfam" id="PF13688">
    <property type="entry name" value="Reprolysin_5"/>
    <property type="match status" value="1"/>
</dbReference>
<evidence type="ECO:0000256" key="1">
    <source>
        <dbReference type="PROSITE-ProRule" id="PRU00276"/>
    </source>
</evidence>
<dbReference type="PROSITE" id="PS50214">
    <property type="entry name" value="DISINTEGRIN_2"/>
    <property type="match status" value="1"/>
</dbReference>
<accession>A0AAN8JSP4</accession>
<dbReference type="AlphaFoldDB" id="A0AAN8JSP4"/>
<evidence type="ECO:0008006" key="8">
    <source>
        <dbReference type="Google" id="ProtNLM"/>
    </source>
</evidence>
<feature type="binding site" evidence="1">
    <location>
        <position position="395"/>
    </location>
    <ligand>
        <name>Zn(2+)</name>
        <dbReference type="ChEBI" id="CHEBI:29105"/>
        <note>catalytic</note>
    </ligand>
</feature>
<dbReference type="EMBL" id="JAZGQO010000007">
    <property type="protein sequence ID" value="KAK6181104.1"/>
    <property type="molecule type" value="Genomic_DNA"/>
</dbReference>
<keyword evidence="3" id="KW-0732">Signal</keyword>
<dbReference type="InterPro" id="IPR051489">
    <property type="entry name" value="ADAM_Metalloproteinase"/>
</dbReference>
<keyword evidence="7" id="KW-1185">Reference proteome</keyword>
<feature type="binding site" evidence="1">
    <location>
        <position position="385"/>
    </location>
    <ligand>
        <name>Zn(2+)</name>
        <dbReference type="ChEBI" id="CHEBI:29105"/>
        <note>catalytic</note>
    </ligand>
</feature>
<evidence type="ECO:0000259" key="5">
    <source>
        <dbReference type="PROSITE" id="PS50215"/>
    </source>
</evidence>
<keyword evidence="1" id="KW-0862">Zinc</keyword>
<dbReference type="SUPFAM" id="SSF55486">
    <property type="entry name" value="Metalloproteases ('zincins'), catalytic domain"/>
    <property type="match status" value="1"/>
</dbReference>
<name>A0AAN8JSP4_PATCE</name>
<keyword evidence="2" id="KW-0472">Membrane</keyword>
<evidence type="ECO:0000256" key="2">
    <source>
        <dbReference type="SAM" id="Phobius"/>
    </source>
</evidence>
<comment type="caution">
    <text evidence="1">Lacks conserved residue(s) required for the propagation of feature annotation.</text>
</comment>
<keyword evidence="2" id="KW-0812">Transmembrane</keyword>
<evidence type="ECO:0000313" key="6">
    <source>
        <dbReference type="EMBL" id="KAK6181104.1"/>
    </source>
</evidence>
<feature type="binding site" evidence="1">
    <location>
        <position position="389"/>
    </location>
    <ligand>
        <name>Zn(2+)</name>
        <dbReference type="ChEBI" id="CHEBI:29105"/>
        <note>catalytic</note>
    </ligand>
</feature>
<keyword evidence="1" id="KW-0479">Metal-binding</keyword>
<dbReference type="InterPro" id="IPR036436">
    <property type="entry name" value="Disintegrin_dom_sf"/>
</dbReference>
<dbReference type="GO" id="GO:0005886">
    <property type="term" value="C:plasma membrane"/>
    <property type="evidence" value="ECO:0007669"/>
    <property type="project" value="TreeGrafter"/>
</dbReference>
<dbReference type="InterPro" id="IPR024079">
    <property type="entry name" value="MetalloPept_cat_dom_sf"/>
</dbReference>
<sequence length="843" mass="95137">MNTVLKHILSILTILTFHELFQNVETHDKNRGWKNKGKLVAITFEEILVFENDFLYTQLVKFRIHHQMQEIQLREYFLFHPTMNIQINDNTLKENQLEDMPKFYFGNGKPSENKTSLLGRLHDRYFNGTFYHGRQISFFDCIHDKNLRQQGSTQLKYICLVIQDEDVEEKIKMLQSQSDDCGSQNPIHVHMQNKATIMNRQFIHKSQERRKKRSVNSITCVLHLMADHTFYKHIGGENIAVTVSEMVASVMEADVIFRGTDFSGNGQGDNIGFVVGNITIYTSESDPRNKFSDSINVYEYLDLMAEYDLSQYCLGIGFTCREFSKGVVGLAWVASSSRYGPVGGICQGKVKISNTKYKSYNTALVTYLNYGSVIPSQKSALTLTHELGHSFGSSHDPSSNPTCSPGGLYGSYIMDPYTNSGEKPNHRKFSLCSVNSIYPVVVRKGFCLKKYSGPICGNSVMEGSEECDCGTAGTCSYNDDCCTPVDPPIGSTDKACTIRRSEGKVCSPVSSPCCDKSCQLIQQAKHQVCKLPTECSMASYCNGTFSNCPSPQFMPDGLLCNGGRKTCLKGKCSLSICKKKGLIECQCINNDEHLCQVCCKNDNITDCECLPASQYGLTQVNGDILIKNRGEPCNNFNGFCDNNVCVSDEEDSVISRMKLIFSEQNIKDIEYWFQNFWYYILMAFFLLILTGAIYRATYQKIRHIDIDTEAQRYGKLLSICQGADTHVEYFKEQIQILSQQFNDKILEIDSNKETISPVIAISRLQLLFPDANINELFQVVNSSSSEEFAVKMLLIKGYSMKKYSIKKIDDISSKLNLSRQIDSQTATKSSDHLFNNDVTLVDI</sequence>
<protein>
    <recommendedName>
        <fullName evidence="8">Disintegrin and metalloproteinase domain-containing protein 10</fullName>
    </recommendedName>
</protein>
<dbReference type="PANTHER" id="PTHR45702">
    <property type="entry name" value="ADAM10/ADAM17 METALLOPEPTIDASE FAMILY MEMBER"/>
    <property type="match status" value="1"/>
</dbReference>
<dbReference type="GO" id="GO:0046872">
    <property type="term" value="F:metal ion binding"/>
    <property type="evidence" value="ECO:0007669"/>
    <property type="project" value="UniProtKB-KW"/>
</dbReference>
<feature type="transmembrane region" description="Helical" evidence="2">
    <location>
        <begin position="676"/>
        <end position="694"/>
    </location>
</feature>
<reference evidence="6 7" key="1">
    <citation type="submission" date="2024-01" db="EMBL/GenBank/DDBJ databases">
        <title>The genome of the rayed Mediterranean limpet Patella caerulea (Linnaeus, 1758).</title>
        <authorList>
            <person name="Anh-Thu Weber A."/>
            <person name="Halstead-Nussloch G."/>
        </authorList>
    </citation>
    <scope>NUCLEOTIDE SEQUENCE [LARGE SCALE GENOMIC DNA]</scope>
    <source>
        <strain evidence="6">AATW-2023a</strain>
        <tissue evidence="6">Whole specimen</tissue>
    </source>
</reference>
<feature type="signal peptide" evidence="3">
    <location>
        <begin position="1"/>
        <end position="26"/>
    </location>
</feature>
<dbReference type="Pfam" id="PF00200">
    <property type="entry name" value="Disintegrin"/>
    <property type="match status" value="1"/>
</dbReference>
<feature type="domain" description="Disintegrin" evidence="4">
    <location>
        <begin position="453"/>
        <end position="556"/>
    </location>
</feature>
<organism evidence="6 7">
    <name type="scientific">Patella caerulea</name>
    <name type="common">Rayed Mediterranean limpet</name>
    <dbReference type="NCBI Taxonomy" id="87958"/>
    <lineage>
        <taxon>Eukaryota</taxon>
        <taxon>Metazoa</taxon>
        <taxon>Spiralia</taxon>
        <taxon>Lophotrochozoa</taxon>
        <taxon>Mollusca</taxon>
        <taxon>Gastropoda</taxon>
        <taxon>Patellogastropoda</taxon>
        <taxon>Patelloidea</taxon>
        <taxon>Patellidae</taxon>
        <taxon>Patella</taxon>
    </lineage>
</organism>
<dbReference type="Gene3D" id="4.10.70.10">
    <property type="entry name" value="Disintegrin domain"/>
    <property type="match status" value="1"/>
</dbReference>
<dbReference type="GO" id="GO:0006509">
    <property type="term" value="P:membrane protein ectodomain proteolysis"/>
    <property type="evidence" value="ECO:0007669"/>
    <property type="project" value="TreeGrafter"/>
</dbReference>
<dbReference type="Proteomes" id="UP001347796">
    <property type="component" value="Unassembled WGS sequence"/>
</dbReference>
<evidence type="ECO:0000256" key="3">
    <source>
        <dbReference type="SAM" id="SignalP"/>
    </source>
</evidence>
<feature type="domain" description="Peptidase M12B" evidence="5">
    <location>
        <begin position="218"/>
        <end position="441"/>
    </location>
</feature>
<feature type="active site" evidence="1">
    <location>
        <position position="386"/>
    </location>
</feature>
<keyword evidence="2" id="KW-1133">Transmembrane helix</keyword>